<comment type="caution">
    <text evidence="3">The sequence shown here is derived from an EMBL/GenBank/DDBJ whole genome shotgun (WGS) entry which is preliminary data.</text>
</comment>
<accession>H0E4Q3</accession>
<sequence length="236" mass="24581">MTATEPPAATDGRVLAGRTVVIDPGHNGANGAHPAAINRLVAIGNGRKPCNTTGTTSVRGLNESRFNWLVAIQARRALRALGATVVLTRQDDRGVGPCVDRRARIANANRAAAAVSIHADGGPPGGRGFHVILPGRVPQVAGHDRIVAPSERLGRALRAAFRTGTGSGYATYLGRRGLDVRTDLGGLNLARVPAVMIESGNMRNAADAARMSDPAWRRRAGRAIASGIRDFLLAGG</sequence>
<dbReference type="GO" id="GO:0009253">
    <property type="term" value="P:peptidoglycan catabolic process"/>
    <property type="evidence" value="ECO:0007669"/>
    <property type="project" value="InterPro"/>
</dbReference>
<dbReference type="Proteomes" id="UP000005143">
    <property type="component" value="Unassembled WGS sequence"/>
</dbReference>
<proteinExistence type="predicted"/>
<dbReference type="PANTHER" id="PTHR30404:SF0">
    <property type="entry name" value="N-ACETYLMURAMOYL-L-ALANINE AMIDASE AMIC"/>
    <property type="match status" value="1"/>
</dbReference>
<evidence type="ECO:0000313" key="3">
    <source>
        <dbReference type="EMBL" id="EHN11343.1"/>
    </source>
</evidence>
<dbReference type="SUPFAM" id="SSF53187">
    <property type="entry name" value="Zn-dependent exopeptidases"/>
    <property type="match status" value="1"/>
</dbReference>
<dbReference type="Gene3D" id="3.40.630.40">
    <property type="entry name" value="Zn-dependent exopeptidases"/>
    <property type="match status" value="1"/>
</dbReference>
<feature type="domain" description="MurNAc-LAA" evidence="2">
    <location>
        <begin position="103"/>
        <end position="229"/>
    </location>
</feature>
<evidence type="ECO:0000259" key="2">
    <source>
        <dbReference type="SMART" id="SM00646"/>
    </source>
</evidence>
<dbReference type="EMBL" id="AGUD01000114">
    <property type="protein sequence ID" value="EHN11343.1"/>
    <property type="molecule type" value="Genomic_DNA"/>
</dbReference>
<dbReference type="AlphaFoldDB" id="H0E4Q3"/>
<dbReference type="CDD" id="cd02696">
    <property type="entry name" value="MurNAc-LAA"/>
    <property type="match status" value="1"/>
</dbReference>
<dbReference type="PANTHER" id="PTHR30404">
    <property type="entry name" value="N-ACETYLMURAMOYL-L-ALANINE AMIDASE"/>
    <property type="match status" value="1"/>
</dbReference>
<gene>
    <name evidence="3" type="ORF">PAI11_17840</name>
</gene>
<keyword evidence="4" id="KW-1185">Reference proteome</keyword>
<protein>
    <submittedName>
        <fullName evidence="3">Putative secreted protein</fullName>
    </submittedName>
</protein>
<dbReference type="SMART" id="SM00646">
    <property type="entry name" value="Ami_3"/>
    <property type="match status" value="1"/>
</dbReference>
<dbReference type="InterPro" id="IPR050695">
    <property type="entry name" value="N-acetylmuramoyl_amidase_3"/>
</dbReference>
<keyword evidence="1" id="KW-0378">Hydrolase</keyword>
<evidence type="ECO:0000313" key="4">
    <source>
        <dbReference type="Proteomes" id="UP000005143"/>
    </source>
</evidence>
<dbReference type="InterPro" id="IPR002508">
    <property type="entry name" value="MurNAc-LAA_cat"/>
</dbReference>
<reference evidence="3 4" key="1">
    <citation type="journal article" date="2013" name="Biodegradation">
        <title>Quantitative proteomic analysis of ibuprofen-degrading Patulibacter sp. strain I11.</title>
        <authorList>
            <person name="Almeida B."/>
            <person name="Kjeldal H."/>
            <person name="Lolas I."/>
            <person name="Knudsen A.D."/>
            <person name="Carvalho G."/>
            <person name="Nielsen K.L."/>
            <person name="Barreto Crespo M.T."/>
            <person name="Stensballe A."/>
            <person name="Nielsen J.L."/>
        </authorList>
    </citation>
    <scope>NUCLEOTIDE SEQUENCE [LARGE SCALE GENOMIC DNA]</scope>
    <source>
        <strain evidence="3 4">I11</strain>
    </source>
</reference>
<dbReference type="PATRIC" id="fig|1097667.3.peg.1767"/>
<dbReference type="Pfam" id="PF01520">
    <property type="entry name" value="Amidase_3"/>
    <property type="match status" value="1"/>
</dbReference>
<evidence type="ECO:0000256" key="1">
    <source>
        <dbReference type="ARBA" id="ARBA00022801"/>
    </source>
</evidence>
<organism evidence="3 4">
    <name type="scientific">Patulibacter medicamentivorans</name>
    <dbReference type="NCBI Taxonomy" id="1097667"/>
    <lineage>
        <taxon>Bacteria</taxon>
        <taxon>Bacillati</taxon>
        <taxon>Actinomycetota</taxon>
        <taxon>Thermoleophilia</taxon>
        <taxon>Solirubrobacterales</taxon>
        <taxon>Patulibacteraceae</taxon>
        <taxon>Patulibacter</taxon>
    </lineage>
</organism>
<name>H0E4Q3_9ACTN</name>
<dbReference type="GO" id="GO:0008745">
    <property type="term" value="F:N-acetylmuramoyl-L-alanine amidase activity"/>
    <property type="evidence" value="ECO:0007669"/>
    <property type="project" value="InterPro"/>
</dbReference>
<dbReference type="GO" id="GO:0030288">
    <property type="term" value="C:outer membrane-bounded periplasmic space"/>
    <property type="evidence" value="ECO:0007669"/>
    <property type="project" value="TreeGrafter"/>
</dbReference>